<keyword evidence="2" id="KW-1185">Reference proteome</keyword>
<dbReference type="OrthoDB" id="8482043at2"/>
<name>A0A255Z1C0_9PROT</name>
<proteinExistence type="predicted"/>
<dbReference type="EMBL" id="NOXU01000026">
    <property type="protein sequence ID" value="OYQ35252.1"/>
    <property type="molecule type" value="Genomic_DNA"/>
</dbReference>
<gene>
    <name evidence="1" type="ORF">CHU95_08480</name>
</gene>
<accession>A0A255Z1C0</accession>
<evidence type="ECO:0000313" key="2">
    <source>
        <dbReference type="Proteomes" id="UP000216998"/>
    </source>
</evidence>
<comment type="caution">
    <text evidence="1">The sequence shown here is derived from an EMBL/GenBank/DDBJ whole genome shotgun (WGS) entry which is preliminary data.</text>
</comment>
<dbReference type="AlphaFoldDB" id="A0A255Z1C0"/>
<dbReference type="Proteomes" id="UP000216998">
    <property type="component" value="Unassembled WGS sequence"/>
</dbReference>
<protein>
    <submittedName>
        <fullName evidence="1">Uncharacterized protein</fullName>
    </submittedName>
</protein>
<sequence>MAKHAVRVAVRNVVRVIAAPQALVAAKARVADRQARPPAGNVNTPELLSGVSWDEGRKVWLVHPLSLPVRG</sequence>
<organism evidence="1 2">
    <name type="scientific">Niveispirillum lacus</name>
    <dbReference type="NCBI Taxonomy" id="1981099"/>
    <lineage>
        <taxon>Bacteria</taxon>
        <taxon>Pseudomonadati</taxon>
        <taxon>Pseudomonadota</taxon>
        <taxon>Alphaproteobacteria</taxon>
        <taxon>Rhodospirillales</taxon>
        <taxon>Azospirillaceae</taxon>
        <taxon>Niveispirillum</taxon>
    </lineage>
</organism>
<dbReference type="RefSeq" id="WP_094455668.1">
    <property type="nucleotide sequence ID" value="NZ_NOXU01000026.1"/>
</dbReference>
<evidence type="ECO:0000313" key="1">
    <source>
        <dbReference type="EMBL" id="OYQ35252.1"/>
    </source>
</evidence>
<reference evidence="1 2" key="1">
    <citation type="submission" date="2017-07" db="EMBL/GenBank/DDBJ databases">
        <title>Niveispirillum cyanobacteriorum sp. nov., isolated from cyanobacterial aggregates in a eutrophic lake.</title>
        <authorList>
            <person name="Cai H."/>
        </authorList>
    </citation>
    <scope>NUCLEOTIDE SEQUENCE [LARGE SCALE GENOMIC DNA]</scope>
    <source>
        <strain evidence="2">TH1-14</strain>
    </source>
</reference>